<dbReference type="EMBL" id="DYDO01000001">
    <property type="protein sequence ID" value="DBA34510.1"/>
    <property type="molecule type" value="Genomic_DNA"/>
</dbReference>
<feature type="transmembrane region" description="Helical" evidence="8">
    <location>
        <begin position="116"/>
        <end position="138"/>
    </location>
</feature>
<dbReference type="Proteomes" id="UP001181693">
    <property type="component" value="Unassembled WGS sequence"/>
</dbReference>
<evidence type="ECO:0000256" key="2">
    <source>
        <dbReference type="ARBA" id="ARBA00022427"/>
    </source>
</evidence>
<evidence type="ECO:0000256" key="8">
    <source>
        <dbReference type="RuleBase" id="RU060637"/>
    </source>
</evidence>
<keyword evidence="3 8" id="KW-1003">Cell membrane</keyword>
<dbReference type="GO" id="GO:0005923">
    <property type="term" value="C:bicellular tight junction"/>
    <property type="evidence" value="ECO:0007669"/>
    <property type="project" value="UniProtKB-SubCell"/>
</dbReference>
<dbReference type="InterPro" id="IPR006187">
    <property type="entry name" value="Claudin"/>
</dbReference>
<dbReference type="PANTHER" id="PTHR12002">
    <property type="entry name" value="CLAUDIN"/>
    <property type="match status" value="1"/>
</dbReference>
<keyword evidence="6 8" id="KW-1133">Transmembrane helix</keyword>
<comment type="similarity">
    <text evidence="1 8">Belongs to the claudin family.</text>
</comment>
<evidence type="ECO:0000313" key="11">
    <source>
        <dbReference type="Proteomes" id="UP001181693"/>
    </source>
</evidence>
<dbReference type="PROSITE" id="PS01346">
    <property type="entry name" value="CLAUDIN"/>
    <property type="match status" value="1"/>
</dbReference>
<evidence type="ECO:0000256" key="3">
    <source>
        <dbReference type="ARBA" id="ARBA00022475"/>
    </source>
</evidence>
<keyword evidence="5 8" id="KW-0965">Cell junction</keyword>
<protein>
    <recommendedName>
        <fullName evidence="8">Claudin</fullName>
    </recommendedName>
</protein>
<comment type="caution">
    <text evidence="10">The sequence shown here is derived from an EMBL/GenBank/DDBJ whole genome shotgun (WGS) entry which is preliminary data.</text>
</comment>
<sequence>MASMAVQLMGFFTSLIGFIAAIIATVLPHWWRTAHVGTNIITAVAYMKGLWMECVWHSTGIYQCQVHQSQLALPQDLQIARGMMVTSCVFSLLACIISVFGMKCTQCAKGSSAKKMIAVLGGVLFLLAGFTCLIPVAWSTNDVVSDFYNPALPYGMKFEIGQALYVGFISAGLTIMGGIMLLFTSCQKNIDQVPYFHPSQHQQRAPMNRPAPVHKSSHTPSWSSASRYGYQINDFV</sequence>
<comment type="subcellular location">
    <subcellularLocation>
        <location evidence="8">Cell junction</location>
        <location evidence="8">Tight junction</location>
    </subcellularLocation>
    <subcellularLocation>
        <location evidence="8">Cell membrane</location>
        <topology evidence="8">Multi-pass membrane protein</topology>
    </subcellularLocation>
</comment>
<reference evidence="10" key="1">
    <citation type="thesis" date="2020" institute="ProQuest LLC" country="789 East Eisenhower Parkway, Ann Arbor, MI, USA">
        <title>Comparative Genomics and Chromosome Evolution.</title>
        <authorList>
            <person name="Mudd A.B."/>
        </authorList>
    </citation>
    <scope>NUCLEOTIDE SEQUENCE</scope>
    <source>
        <strain evidence="10">1538</strain>
        <tissue evidence="10">Blood</tissue>
    </source>
</reference>
<keyword evidence="4 8" id="KW-0812">Transmembrane</keyword>
<comment type="function">
    <text evidence="8">Claudins function as major constituents of the tight junction complexes that regulate the permeability of epithelia.</text>
</comment>
<organism evidence="10 11">
    <name type="scientific">Pyxicephalus adspersus</name>
    <name type="common">African bullfrog</name>
    <dbReference type="NCBI Taxonomy" id="30357"/>
    <lineage>
        <taxon>Eukaryota</taxon>
        <taxon>Metazoa</taxon>
        <taxon>Chordata</taxon>
        <taxon>Craniata</taxon>
        <taxon>Vertebrata</taxon>
        <taxon>Euteleostomi</taxon>
        <taxon>Amphibia</taxon>
        <taxon>Batrachia</taxon>
        <taxon>Anura</taxon>
        <taxon>Neobatrachia</taxon>
        <taxon>Ranoidea</taxon>
        <taxon>Pyxicephalidae</taxon>
        <taxon>Pyxicephalinae</taxon>
        <taxon>Pyxicephalus</taxon>
    </lineage>
</organism>
<evidence type="ECO:0000256" key="1">
    <source>
        <dbReference type="ARBA" id="ARBA00008295"/>
    </source>
</evidence>
<feature type="transmembrane region" description="Helical" evidence="8">
    <location>
        <begin position="12"/>
        <end position="31"/>
    </location>
</feature>
<name>A0AAV3B297_PYXAD</name>
<dbReference type="Gene3D" id="1.20.140.150">
    <property type="match status" value="1"/>
</dbReference>
<keyword evidence="11" id="KW-1185">Reference proteome</keyword>
<proteinExistence type="inferred from homology"/>
<evidence type="ECO:0000256" key="7">
    <source>
        <dbReference type="ARBA" id="ARBA00023136"/>
    </source>
</evidence>
<evidence type="ECO:0000256" key="6">
    <source>
        <dbReference type="ARBA" id="ARBA00022989"/>
    </source>
</evidence>
<keyword evidence="2 8" id="KW-0796">Tight junction</keyword>
<dbReference type="GO" id="GO:0005886">
    <property type="term" value="C:plasma membrane"/>
    <property type="evidence" value="ECO:0007669"/>
    <property type="project" value="UniProtKB-SubCell"/>
</dbReference>
<accession>A0AAV3B297</accession>
<evidence type="ECO:0000313" key="10">
    <source>
        <dbReference type="EMBL" id="DBA34510.1"/>
    </source>
</evidence>
<dbReference type="GO" id="GO:0005198">
    <property type="term" value="F:structural molecule activity"/>
    <property type="evidence" value="ECO:0007669"/>
    <property type="project" value="InterPro"/>
</dbReference>
<dbReference type="Pfam" id="PF00822">
    <property type="entry name" value="PMP22_Claudin"/>
    <property type="match status" value="1"/>
</dbReference>
<gene>
    <name evidence="10" type="ORF">GDO54_002061</name>
</gene>
<dbReference type="FunFam" id="1.20.140.150:FF:000001">
    <property type="entry name" value="Claudin"/>
    <property type="match status" value="1"/>
</dbReference>
<evidence type="ECO:0000256" key="4">
    <source>
        <dbReference type="ARBA" id="ARBA00022692"/>
    </source>
</evidence>
<evidence type="ECO:0000256" key="5">
    <source>
        <dbReference type="ARBA" id="ARBA00022949"/>
    </source>
</evidence>
<keyword evidence="7 8" id="KW-0472">Membrane</keyword>
<dbReference type="AlphaFoldDB" id="A0AAV3B297"/>
<dbReference type="InterPro" id="IPR004031">
    <property type="entry name" value="PMP22/EMP/MP20/Claudin"/>
</dbReference>
<feature type="transmembrane region" description="Helical" evidence="8">
    <location>
        <begin position="83"/>
        <end position="104"/>
    </location>
</feature>
<dbReference type="PRINTS" id="PR01385">
    <property type="entry name" value="CLAUDIN14"/>
</dbReference>
<feature type="transmembrane region" description="Helical" evidence="8">
    <location>
        <begin position="163"/>
        <end position="183"/>
    </location>
</feature>
<dbReference type="PRINTS" id="PR01077">
    <property type="entry name" value="CLAUDIN"/>
</dbReference>
<evidence type="ECO:0000256" key="9">
    <source>
        <dbReference type="SAM" id="MobiDB-lite"/>
    </source>
</evidence>
<dbReference type="InterPro" id="IPR017974">
    <property type="entry name" value="Claudin_CS"/>
</dbReference>
<feature type="region of interest" description="Disordered" evidence="9">
    <location>
        <begin position="201"/>
        <end position="223"/>
    </location>
</feature>